<dbReference type="EMBL" id="FO203522">
    <property type="protein sequence ID" value="CCO22678.1"/>
    <property type="molecule type" value="Genomic_DNA"/>
</dbReference>
<keyword evidence="2" id="KW-1185">Reference proteome</keyword>
<dbReference type="Proteomes" id="UP000010808">
    <property type="component" value="Chromosome"/>
</dbReference>
<dbReference type="AlphaFoldDB" id="L0R7H3"/>
<evidence type="ECO:0000313" key="1">
    <source>
        <dbReference type="EMBL" id="CCO22678.1"/>
    </source>
</evidence>
<name>L0R7H3_9BACT</name>
<proteinExistence type="predicted"/>
<dbReference type="KEGG" id="dhy:DESAM_20391"/>
<sequence>MLHPESVFCVAIKVKPSKHYLHLNSPAANFEKYTFIIPAHNIQLSAPSNDS</sequence>
<protein>
    <submittedName>
        <fullName evidence="1">Uncharacterized protein</fullName>
    </submittedName>
</protein>
<accession>L0R7H3</accession>
<organism evidence="1 2">
    <name type="scientific">Maridesulfovibrio hydrothermalis AM13 = DSM 14728</name>
    <dbReference type="NCBI Taxonomy" id="1121451"/>
    <lineage>
        <taxon>Bacteria</taxon>
        <taxon>Pseudomonadati</taxon>
        <taxon>Thermodesulfobacteriota</taxon>
        <taxon>Desulfovibrionia</taxon>
        <taxon>Desulfovibrionales</taxon>
        <taxon>Desulfovibrionaceae</taxon>
        <taxon>Maridesulfovibrio</taxon>
    </lineage>
</organism>
<reference evidence="1 2" key="1">
    <citation type="submission" date="2012-10" db="EMBL/GenBank/DDBJ databases">
        <authorList>
            <person name="Genoscope - CEA"/>
        </authorList>
    </citation>
    <scope>NUCLEOTIDE SEQUENCE [LARGE SCALE GENOMIC DNA]</scope>
    <source>
        <strain evidence="2">AM13 / DSM 14728</strain>
    </source>
</reference>
<gene>
    <name evidence="1" type="ORF">DESAM_20391</name>
</gene>
<dbReference type="HOGENOM" id="CLU_3098123_0_0_7"/>
<evidence type="ECO:0000313" key="2">
    <source>
        <dbReference type="Proteomes" id="UP000010808"/>
    </source>
</evidence>